<evidence type="ECO:0000256" key="2">
    <source>
        <dbReference type="SAM" id="Phobius"/>
    </source>
</evidence>
<name>A0A392MVB9_9FABA</name>
<dbReference type="EMBL" id="LXQA010020425">
    <property type="protein sequence ID" value="MCH91431.1"/>
    <property type="molecule type" value="Genomic_DNA"/>
</dbReference>
<comment type="caution">
    <text evidence="3">The sequence shown here is derived from an EMBL/GenBank/DDBJ whole genome shotgun (WGS) entry which is preliminary data.</text>
</comment>
<dbReference type="AlphaFoldDB" id="A0A392MVB9"/>
<dbReference type="Proteomes" id="UP000265520">
    <property type="component" value="Unassembled WGS sequence"/>
</dbReference>
<dbReference type="GO" id="GO:0016020">
    <property type="term" value="C:membrane"/>
    <property type="evidence" value="ECO:0007669"/>
    <property type="project" value="UniProtKB-SubCell"/>
</dbReference>
<dbReference type="SUPFAM" id="SSF81324">
    <property type="entry name" value="Voltage-gated potassium channels"/>
    <property type="match status" value="1"/>
</dbReference>
<keyword evidence="1" id="KW-0813">Transport</keyword>
<dbReference type="PANTHER" id="PTHR45651:SF55">
    <property type="entry name" value="CYCLIC NUCLEOTIDE-GATED ION CHANNEL-LIKE PROTEIN"/>
    <property type="match status" value="1"/>
</dbReference>
<accession>A0A392MVB9</accession>
<keyword evidence="1" id="KW-0406">Ion transport</keyword>
<feature type="transmembrane region" description="Helical" evidence="2">
    <location>
        <begin position="34"/>
        <end position="56"/>
    </location>
</feature>
<keyword evidence="2" id="KW-0472">Membrane</keyword>
<sequence length="137" mass="15564">MKKFTRPSSAVHPVSSKHKILDPKGPMLQTWNKIFVITCVMAVSVDPLFFYIPVIVGKDKCLHLDQPLQTTATVLRTFFDLFYILRIIFQFRTGFLAPSSRVFGSGELVHDPVAIMKRYSLSSHFIIDILSVIPLPQ</sequence>
<evidence type="ECO:0000313" key="4">
    <source>
        <dbReference type="Proteomes" id="UP000265520"/>
    </source>
</evidence>
<keyword evidence="1" id="KW-0407">Ion channel</keyword>
<proteinExistence type="predicted"/>
<reference evidence="3 4" key="1">
    <citation type="journal article" date="2018" name="Front. Plant Sci.">
        <title>Red Clover (Trifolium pratense) and Zigzag Clover (T. medium) - A Picture of Genomic Similarities and Differences.</title>
        <authorList>
            <person name="Dluhosova J."/>
            <person name="Istvanek J."/>
            <person name="Nedelnik J."/>
            <person name="Repkova J."/>
        </authorList>
    </citation>
    <scope>NUCLEOTIDE SEQUENCE [LARGE SCALE GENOMIC DNA]</scope>
    <source>
        <strain evidence="4">cv. 10/8</strain>
        <tissue evidence="3">Leaf</tissue>
    </source>
</reference>
<protein>
    <submittedName>
        <fullName evidence="3">Cyclic nucleotide-gated ion channel 1-like</fullName>
    </submittedName>
</protein>
<organism evidence="3 4">
    <name type="scientific">Trifolium medium</name>
    <dbReference type="NCBI Taxonomy" id="97028"/>
    <lineage>
        <taxon>Eukaryota</taxon>
        <taxon>Viridiplantae</taxon>
        <taxon>Streptophyta</taxon>
        <taxon>Embryophyta</taxon>
        <taxon>Tracheophyta</taxon>
        <taxon>Spermatophyta</taxon>
        <taxon>Magnoliopsida</taxon>
        <taxon>eudicotyledons</taxon>
        <taxon>Gunneridae</taxon>
        <taxon>Pentapetalae</taxon>
        <taxon>rosids</taxon>
        <taxon>fabids</taxon>
        <taxon>Fabales</taxon>
        <taxon>Fabaceae</taxon>
        <taxon>Papilionoideae</taxon>
        <taxon>50 kb inversion clade</taxon>
        <taxon>NPAAA clade</taxon>
        <taxon>Hologalegina</taxon>
        <taxon>IRL clade</taxon>
        <taxon>Trifolieae</taxon>
        <taxon>Trifolium</taxon>
    </lineage>
</organism>
<keyword evidence="4" id="KW-1185">Reference proteome</keyword>
<keyword evidence="2" id="KW-1133">Transmembrane helix</keyword>
<feature type="non-terminal residue" evidence="3">
    <location>
        <position position="137"/>
    </location>
</feature>
<dbReference type="PANTHER" id="PTHR45651">
    <property type="entry name" value="CYCLIC NUCLEOTIDE-GATED ION CHANNEL 15-RELATED-RELATED"/>
    <property type="match status" value="1"/>
</dbReference>
<dbReference type="GO" id="GO:0034220">
    <property type="term" value="P:monoatomic ion transmembrane transport"/>
    <property type="evidence" value="ECO:0007669"/>
    <property type="project" value="UniProtKB-KW"/>
</dbReference>
<evidence type="ECO:0000256" key="1">
    <source>
        <dbReference type="ARBA" id="ARBA00023303"/>
    </source>
</evidence>
<keyword evidence="2" id="KW-0812">Transmembrane</keyword>
<feature type="transmembrane region" description="Helical" evidence="2">
    <location>
        <begin position="68"/>
        <end position="89"/>
    </location>
</feature>
<evidence type="ECO:0000313" key="3">
    <source>
        <dbReference type="EMBL" id="MCH91431.1"/>
    </source>
</evidence>